<evidence type="ECO:0000313" key="5">
    <source>
        <dbReference type="Proteomes" id="UP000627984"/>
    </source>
</evidence>
<gene>
    <name evidence="4" type="ORF">GCM10010126_45420</name>
</gene>
<feature type="domain" description="UDP-N-acetylglucosamine 2-epimerase" evidence="3">
    <location>
        <begin position="60"/>
        <end position="384"/>
    </location>
</feature>
<dbReference type="PANTHER" id="PTHR43174:SF1">
    <property type="entry name" value="UDP-N-ACETYLGLUCOSAMINE 2-EPIMERASE"/>
    <property type="match status" value="1"/>
</dbReference>
<proteinExistence type="inferred from homology"/>
<dbReference type="PANTHER" id="PTHR43174">
    <property type="entry name" value="UDP-N-ACETYLGLUCOSAMINE 2-EPIMERASE"/>
    <property type="match status" value="1"/>
</dbReference>
<protein>
    <recommendedName>
        <fullName evidence="3">UDP-N-acetylglucosamine 2-epimerase domain-containing protein</fullName>
    </recommendedName>
</protein>
<dbReference type="GO" id="GO:0016853">
    <property type="term" value="F:isomerase activity"/>
    <property type="evidence" value="ECO:0007669"/>
    <property type="project" value="UniProtKB-KW"/>
</dbReference>
<reference evidence="4" key="2">
    <citation type="submission" date="2022-09" db="EMBL/GenBank/DDBJ databases">
        <authorList>
            <person name="Sun Q."/>
            <person name="Ohkuma M."/>
        </authorList>
    </citation>
    <scope>NUCLEOTIDE SEQUENCE</scope>
    <source>
        <strain evidence="4">JCM 3093</strain>
    </source>
</reference>
<dbReference type="EMBL" id="BMQD01000014">
    <property type="protein sequence ID" value="GGK81014.1"/>
    <property type="molecule type" value="Genomic_DNA"/>
</dbReference>
<dbReference type="SUPFAM" id="SSF53756">
    <property type="entry name" value="UDP-Glycosyltransferase/glycogen phosphorylase"/>
    <property type="match status" value="1"/>
</dbReference>
<dbReference type="Pfam" id="PF02350">
    <property type="entry name" value="Epimerase_2"/>
    <property type="match status" value="1"/>
</dbReference>
<dbReference type="RefSeq" id="WP_373868872.1">
    <property type="nucleotide sequence ID" value="NZ_BMQD01000014.1"/>
</dbReference>
<reference evidence="4" key="1">
    <citation type="journal article" date="2014" name="Int. J. Syst. Evol. Microbiol.">
        <title>Complete genome sequence of Corynebacterium casei LMG S-19264T (=DSM 44701T), isolated from a smear-ripened cheese.</title>
        <authorList>
            <consortium name="US DOE Joint Genome Institute (JGI-PGF)"/>
            <person name="Walter F."/>
            <person name="Albersmeier A."/>
            <person name="Kalinowski J."/>
            <person name="Ruckert C."/>
        </authorList>
    </citation>
    <scope>NUCLEOTIDE SEQUENCE</scope>
    <source>
        <strain evidence="4">JCM 3093</strain>
    </source>
</reference>
<evidence type="ECO:0000256" key="2">
    <source>
        <dbReference type="SAM" id="MobiDB-lite"/>
    </source>
</evidence>
<dbReference type="NCBIfam" id="TIGR00236">
    <property type="entry name" value="wecB"/>
    <property type="match status" value="1"/>
</dbReference>
<dbReference type="InterPro" id="IPR029767">
    <property type="entry name" value="WecB-like"/>
</dbReference>
<evidence type="ECO:0000259" key="3">
    <source>
        <dbReference type="Pfam" id="PF02350"/>
    </source>
</evidence>
<comment type="caution">
    <text evidence="4">The sequence shown here is derived from an EMBL/GenBank/DDBJ whole genome shotgun (WGS) entry which is preliminary data.</text>
</comment>
<keyword evidence="1" id="KW-0413">Isomerase</keyword>
<accession>A0AA37BJN4</accession>
<dbReference type="Proteomes" id="UP000627984">
    <property type="component" value="Unassembled WGS sequence"/>
</dbReference>
<comment type="similarity">
    <text evidence="1">Belongs to the UDP-N-acetylglucosamine 2-epimerase family.</text>
</comment>
<sequence>MRDSAPSPAAPAGEQAPGKASEQAAEKAPGDPLVLHVLGARPNFVKAAPVVRALDGLGVRQGIVHTGQHYDALMSDVFFADLGLPEPVANLGVGSGSHARQTAALLTGLEEVVLEHGPALVVVYGDVNSTLAAILVCAKLQIPTAHVEAGLRSFDRGMPEEVNRVVTDALSDILFATSPDALSHLSNEGVDPARVHLVGNPMIDSLFSALDRLDPAPVRARLGLPERYGVATLHRPANVDDPAAAKELVDAVLQVSERLPIVVPIHPRGRERLAAAGLVTGGNLLIVDPLGYVDFLSLVRGASLVVTDSGGVQEETTMLGVPCLTVRPNTERPVTVTHGTNRLVTPDLLPAAADKALADGAATPSGELPPLWDGKAGPRIARVIVSWLKGENLSPASQAVPPKSL</sequence>
<evidence type="ECO:0000313" key="4">
    <source>
        <dbReference type="EMBL" id="GGK81014.1"/>
    </source>
</evidence>
<feature type="region of interest" description="Disordered" evidence="2">
    <location>
        <begin position="1"/>
        <end position="27"/>
    </location>
</feature>
<organism evidence="4 5">
    <name type="scientific">Planomonospora parontospora</name>
    <dbReference type="NCBI Taxonomy" id="58119"/>
    <lineage>
        <taxon>Bacteria</taxon>
        <taxon>Bacillati</taxon>
        <taxon>Actinomycetota</taxon>
        <taxon>Actinomycetes</taxon>
        <taxon>Streptosporangiales</taxon>
        <taxon>Streptosporangiaceae</taxon>
        <taxon>Planomonospora</taxon>
    </lineage>
</organism>
<dbReference type="Gene3D" id="3.40.50.2000">
    <property type="entry name" value="Glycogen Phosphorylase B"/>
    <property type="match status" value="2"/>
</dbReference>
<name>A0AA37BJN4_9ACTN</name>
<dbReference type="AlphaFoldDB" id="A0AA37BJN4"/>
<dbReference type="InterPro" id="IPR003331">
    <property type="entry name" value="UDP_GlcNAc_Epimerase_2_dom"/>
</dbReference>
<evidence type="ECO:0000256" key="1">
    <source>
        <dbReference type="RuleBase" id="RU003513"/>
    </source>
</evidence>
<dbReference type="CDD" id="cd03786">
    <property type="entry name" value="GTB_UDP-GlcNAc_2-Epimerase"/>
    <property type="match status" value="1"/>
</dbReference>